<reference evidence="2" key="1">
    <citation type="journal article" date="2014" name="Int. J. Syst. Evol. Microbiol.">
        <title>Complete genome sequence of Corynebacterium casei LMG S-19264T (=DSM 44701T), isolated from a smear-ripened cheese.</title>
        <authorList>
            <consortium name="US DOE Joint Genome Institute (JGI-PGF)"/>
            <person name="Walter F."/>
            <person name="Albersmeier A."/>
            <person name="Kalinowski J."/>
            <person name="Ruckert C."/>
        </authorList>
    </citation>
    <scope>NUCLEOTIDE SEQUENCE</scope>
    <source>
        <strain evidence="2">CGMCC 1.15760</strain>
    </source>
</reference>
<keyword evidence="1" id="KW-0812">Transmembrane</keyword>
<dbReference type="AlphaFoldDB" id="A0A917G1R1"/>
<dbReference type="RefSeq" id="WP_188614034.1">
    <property type="nucleotide sequence ID" value="NZ_BMJT01000003.1"/>
</dbReference>
<evidence type="ECO:0000313" key="3">
    <source>
        <dbReference type="Proteomes" id="UP000616608"/>
    </source>
</evidence>
<gene>
    <name evidence="2" type="ORF">GCM10007425_11080</name>
</gene>
<keyword evidence="1" id="KW-1133">Transmembrane helix</keyword>
<evidence type="ECO:0000313" key="2">
    <source>
        <dbReference type="EMBL" id="GGG18400.1"/>
    </source>
</evidence>
<feature type="transmembrane region" description="Helical" evidence="1">
    <location>
        <begin position="20"/>
        <end position="38"/>
    </location>
</feature>
<name>A0A917G1R1_9BACI</name>
<accession>A0A917G1R1</accession>
<keyword evidence="3" id="KW-1185">Reference proteome</keyword>
<keyword evidence="1" id="KW-0472">Membrane</keyword>
<protein>
    <submittedName>
        <fullName evidence="2">Uncharacterized protein</fullName>
    </submittedName>
</protein>
<organism evidence="2 3">
    <name type="scientific">Lysinibacillus alkalisoli</name>
    <dbReference type="NCBI Taxonomy" id="1911548"/>
    <lineage>
        <taxon>Bacteria</taxon>
        <taxon>Bacillati</taxon>
        <taxon>Bacillota</taxon>
        <taxon>Bacilli</taxon>
        <taxon>Bacillales</taxon>
        <taxon>Bacillaceae</taxon>
        <taxon>Lysinibacillus</taxon>
    </lineage>
</organism>
<feature type="transmembrane region" description="Helical" evidence="1">
    <location>
        <begin position="58"/>
        <end position="79"/>
    </location>
</feature>
<sequence>MERLLMQKIGIEKTNYKPTLFMKVIPVSFLFIVIAEQWLKDAFYLKNILYQWTKVPMIELYAALCLLVISISLPIVYCMRQQNKDLLR</sequence>
<proteinExistence type="predicted"/>
<dbReference type="EMBL" id="BMJT01000003">
    <property type="protein sequence ID" value="GGG18400.1"/>
    <property type="molecule type" value="Genomic_DNA"/>
</dbReference>
<reference evidence="2" key="2">
    <citation type="submission" date="2020-09" db="EMBL/GenBank/DDBJ databases">
        <authorList>
            <person name="Sun Q."/>
            <person name="Zhou Y."/>
        </authorList>
    </citation>
    <scope>NUCLEOTIDE SEQUENCE</scope>
    <source>
        <strain evidence="2">CGMCC 1.15760</strain>
    </source>
</reference>
<comment type="caution">
    <text evidence="2">The sequence shown here is derived from an EMBL/GenBank/DDBJ whole genome shotgun (WGS) entry which is preliminary data.</text>
</comment>
<dbReference type="Proteomes" id="UP000616608">
    <property type="component" value="Unassembled WGS sequence"/>
</dbReference>
<evidence type="ECO:0000256" key="1">
    <source>
        <dbReference type="SAM" id="Phobius"/>
    </source>
</evidence>